<accession>A0A182VAC0</accession>
<sequence length="107" mass="11612">MKVQETSNCIDTIGDFVPNELWSPIAAKPLSRCDGSDRLGGLSLFALCQCLPPHTEHEYRRASDGQTGWMDAMDAMDGSLRTGCNVGGHKSNNLKMTKRGIASSRTP</sequence>
<proteinExistence type="predicted"/>
<dbReference type="VEuPathDB" id="VectorBase:AMEM011551"/>
<evidence type="ECO:0000313" key="3">
    <source>
        <dbReference type="Proteomes" id="UP000075903"/>
    </source>
</evidence>
<keyword evidence="3" id="KW-1185">Reference proteome</keyword>
<reference evidence="2" key="1">
    <citation type="submission" date="2020-05" db="UniProtKB">
        <authorList>
            <consortium name="EnsemblMetazoa"/>
        </authorList>
    </citation>
    <scope>IDENTIFICATION</scope>
    <source>
        <strain evidence="2">MAF</strain>
    </source>
</reference>
<dbReference type="Proteomes" id="UP000075903">
    <property type="component" value="Unassembled WGS sequence"/>
</dbReference>
<evidence type="ECO:0000313" key="2">
    <source>
        <dbReference type="EnsemblMetazoa" id="AMEM011551-PA"/>
    </source>
</evidence>
<dbReference type="AlphaFoldDB" id="A0A182VAC0"/>
<feature type="region of interest" description="Disordered" evidence="1">
    <location>
        <begin position="88"/>
        <end position="107"/>
    </location>
</feature>
<organism evidence="2 3">
    <name type="scientific">Anopheles merus</name>
    <name type="common">Mosquito</name>
    <dbReference type="NCBI Taxonomy" id="30066"/>
    <lineage>
        <taxon>Eukaryota</taxon>
        <taxon>Metazoa</taxon>
        <taxon>Ecdysozoa</taxon>
        <taxon>Arthropoda</taxon>
        <taxon>Hexapoda</taxon>
        <taxon>Insecta</taxon>
        <taxon>Pterygota</taxon>
        <taxon>Neoptera</taxon>
        <taxon>Endopterygota</taxon>
        <taxon>Diptera</taxon>
        <taxon>Nematocera</taxon>
        <taxon>Culicoidea</taxon>
        <taxon>Culicidae</taxon>
        <taxon>Anophelinae</taxon>
        <taxon>Anopheles</taxon>
    </lineage>
</organism>
<name>A0A182VAC0_ANOME</name>
<protein>
    <submittedName>
        <fullName evidence="2">Uncharacterized protein</fullName>
    </submittedName>
</protein>
<evidence type="ECO:0000256" key="1">
    <source>
        <dbReference type="SAM" id="MobiDB-lite"/>
    </source>
</evidence>
<dbReference type="EnsemblMetazoa" id="AMEM011551-RA">
    <property type="protein sequence ID" value="AMEM011551-PA"/>
    <property type="gene ID" value="AMEM011551"/>
</dbReference>